<accession>A0A8S9KHR3</accession>
<name>A0A8S9KHR3_BRACR</name>
<reference evidence="2" key="1">
    <citation type="submission" date="2019-12" db="EMBL/GenBank/DDBJ databases">
        <title>Genome sequencing and annotation of Brassica cretica.</title>
        <authorList>
            <person name="Studholme D.J."/>
            <person name="Sarris P.F."/>
        </authorList>
    </citation>
    <scope>NUCLEOTIDE SEQUENCE</scope>
    <source>
        <strain evidence="2">PFS-102/07</strain>
        <tissue evidence="2">Leaf</tissue>
    </source>
</reference>
<evidence type="ECO:0000313" key="2">
    <source>
        <dbReference type="EMBL" id="KAF2592983.1"/>
    </source>
</evidence>
<organism evidence="2">
    <name type="scientific">Brassica cretica</name>
    <name type="common">Mustard</name>
    <dbReference type="NCBI Taxonomy" id="69181"/>
    <lineage>
        <taxon>Eukaryota</taxon>
        <taxon>Viridiplantae</taxon>
        <taxon>Streptophyta</taxon>
        <taxon>Embryophyta</taxon>
        <taxon>Tracheophyta</taxon>
        <taxon>Spermatophyta</taxon>
        <taxon>Magnoliopsida</taxon>
        <taxon>eudicotyledons</taxon>
        <taxon>Gunneridae</taxon>
        <taxon>Pentapetalae</taxon>
        <taxon>rosids</taxon>
        <taxon>malvids</taxon>
        <taxon>Brassicales</taxon>
        <taxon>Brassicaceae</taxon>
        <taxon>Brassiceae</taxon>
        <taxon>Brassica</taxon>
    </lineage>
</organism>
<proteinExistence type="predicted"/>
<evidence type="ECO:0000256" key="1">
    <source>
        <dbReference type="SAM" id="MobiDB-lite"/>
    </source>
</evidence>
<gene>
    <name evidence="2" type="ORF">F2Q70_00044987</name>
</gene>
<feature type="region of interest" description="Disordered" evidence="1">
    <location>
        <begin position="37"/>
        <end position="56"/>
    </location>
</feature>
<dbReference type="AlphaFoldDB" id="A0A8S9KHR3"/>
<dbReference type="EMBL" id="QGKY02000164">
    <property type="protein sequence ID" value="KAF2592983.1"/>
    <property type="molecule type" value="Genomic_DNA"/>
</dbReference>
<comment type="caution">
    <text evidence="2">The sequence shown here is derived from an EMBL/GenBank/DDBJ whole genome shotgun (WGS) entry which is preliminary data.</text>
</comment>
<protein>
    <submittedName>
        <fullName evidence="2">Uncharacterized protein</fullName>
    </submittedName>
</protein>
<sequence length="56" mass="6319">MDSEKALELVKHGATLLFLDVPQHTLIGIDTQANVHSRNSFQRDKDDPSWNSLCLL</sequence>